<dbReference type="InterPro" id="IPR002347">
    <property type="entry name" value="SDR_fam"/>
</dbReference>
<protein>
    <submittedName>
        <fullName evidence="1">3-alpha-(Or 20-beta)-hydroxysteroid dehydrogenase3</fullName>
    </submittedName>
</protein>
<accession>A0A0B3S4A6</accession>
<keyword evidence="2" id="KW-1185">Reference proteome</keyword>
<dbReference type="SUPFAM" id="SSF51735">
    <property type="entry name" value="NAD(P)-binding Rossmann-fold domains"/>
    <property type="match status" value="1"/>
</dbReference>
<dbReference type="Pfam" id="PF00106">
    <property type="entry name" value="adh_short"/>
    <property type="match status" value="1"/>
</dbReference>
<evidence type="ECO:0000313" key="2">
    <source>
        <dbReference type="Proteomes" id="UP000030960"/>
    </source>
</evidence>
<proteinExistence type="predicted"/>
<comment type="caution">
    <text evidence="1">The sequence shown here is derived from an EMBL/GenBank/DDBJ whole genome shotgun (WGS) entry which is preliminary data.</text>
</comment>
<dbReference type="EMBL" id="JSUQ01000017">
    <property type="protein sequence ID" value="KHQ51521.1"/>
    <property type="molecule type" value="Genomic_DNA"/>
</dbReference>
<sequence>MAVARFGWIDVLVNNAGILRFSGIETCTDEQWEQVIGINLGAFSKGFAPSPLR</sequence>
<reference evidence="1 2" key="1">
    <citation type="submission" date="2014-10" db="EMBL/GenBank/DDBJ databases">
        <title>Genome sequence of Ponticoccus sp. strain UMTAT08 isolated from clonal culture of toxic dinoflagellate Alexandrium tamiyavanichii.</title>
        <authorList>
            <person name="Gan H.Y."/>
            <person name="Muhd D.-D."/>
            <person name="Mohd Noor M.E."/>
            <person name="Yeong Y.S."/>
            <person name="Usup G."/>
        </authorList>
    </citation>
    <scope>NUCLEOTIDE SEQUENCE [LARGE SCALE GENOMIC DNA]</scope>
    <source>
        <strain evidence="1 2">UMTAT08</strain>
    </source>
</reference>
<dbReference type="Gene3D" id="3.40.50.720">
    <property type="entry name" value="NAD(P)-binding Rossmann-like Domain"/>
    <property type="match status" value="1"/>
</dbReference>
<organism evidence="1 2">
    <name type="scientific">Mameliella alba</name>
    <dbReference type="NCBI Taxonomy" id="561184"/>
    <lineage>
        <taxon>Bacteria</taxon>
        <taxon>Pseudomonadati</taxon>
        <taxon>Pseudomonadota</taxon>
        <taxon>Alphaproteobacteria</taxon>
        <taxon>Rhodobacterales</taxon>
        <taxon>Roseobacteraceae</taxon>
        <taxon>Mameliella</taxon>
    </lineage>
</organism>
<gene>
    <name evidence="1" type="ORF">OA50_04016</name>
</gene>
<name>A0A0B3S4A6_9RHOB</name>
<evidence type="ECO:0000313" key="1">
    <source>
        <dbReference type="EMBL" id="KHQ51521.1"/>
    </source>
</evidence>
<dbReference type="InterPro" id="IPR036291">
    <property type="entry name" value="NAD(P)-bd_dom_sf"/>
</dbReference>
<dbReference type="AlphaFoldDB" id="A0A0B3S4A6"/>
<dbReference type="Proteomes" id="UP000030960">
    <property type="component" value="Unassembled WGS sequence"/>
</dbReference>